<evidence type="ECO:0000256" key="1">
    <source>
        <dbReference type="ARBA" id="ARBA00022491"/>
    </source>
</evidence>
<dbReference type="GO" id="GO:0000976">
    <property type="term" value="F:transcription cis-regulatory region binding"/>
    <property type="evidence" value="ECO:0007669"/>
    <property type="project" value="TreeGrafter"/>
</dbReference>
<evidence type="ECO:0000256" key="2">
    <source>
        <dbReference type="ARBA" id="ARBA00023015"/>
    </source>
</evidence>
<evidence type="ECO:0000313" key="7">
    <source>
        <dbReference type="EMBL" id="PSN06402.1"/>
    </source>
</evidence>
<keyword evidence="1" id="KW-0678">Repressor</keyword>
<dbReference type="InterPro" id="IPR009057">
    <property type="entry name" value="Homeodomain-like_sf"/>
</dbReference>
<accession>A0A2P8VFX2</accession>
<keyword evidence="4" id="KW-0804">Transcription</keyword>
<dbReference type="Pfam" id="PF08361">
    <property type="entry name" value="TetR_C_2"/>
    <property type="match status" value="1"/>
</dbReference>
<keyword evidence="2" id="KW-0805">Transcription regulation</keyword>
<proteinExistence type="predicted"/>
<dbReference type="STRING" id="1388748.GCA_000463155_00826"/>
<dbReference type="InterPro" id="IPR013572">
    <property type="entry name" value="Tscrpt_reg_MAATS_C"/>
</dbReference>
<dbReference type="PANTHER" id="PTHR30055">
    <property type="entry name" value="HTH-TYPE TRANSCRIPTIONAL REGULATOR RUTR"/>
    <property type="match status" value="1"/>
</dbReference>
<dbReference type="RefSeq" id="WP_106878183.1">
    <property type="nucleotide sequence ID" value="NZ_PYEP01000008.1"/>
</dbReference>
<name>A0A2P8VFX2_9ENTR</name>
<gene>
    <name evidence="7" type="ORF">C7G83_17900</name>
</gene>
<evidence type="ECO:0000256" key="3">
    <source>
        <dbReference type="ARBA" id="ARBA00023125"/>
    </source>
</evidence>
<sequence>MARKKKSDALKTRQQLIDAAIAQFAAHGVAKTTLGDIAEAAHVTRGALYWHFDSKEQIFEEIWKQQSALQQIIQQRIPRTIKKEPLRYLREVFITALRLISLDPYHRSLMEILCCKYECTNAVLDTVEMQAMLGMDDEALAYWLRRCIQHGDISAQTDISVLIIILRGALSGIIRNWLMHPERFDLAAQAPTLVDNLWQMFTVTRPVAAAHE</sequence>
<feature type="domain" description="HTH tetR-type" evidence="6">
    <location>
        <begin position="10"/>
        <end position="70"/>
    </location>
</feature>
<keyword evidence="8" id="KW-1185">Reference proteome</keyword>
<dbReference type="AlphaFoldDB" id="A0A2P8VFX2"/>
<dbReference type="OrthoDB" id="5816932at2"/>
<dbReference type="Proteomes" id="UP000240212">
    <property type="component" value="Unassembled WGS sequence"/>
</dbReference>
<evidence type="ECO:0000256" key="4">
    <source>
        <dbReference type="ARBA" id="ARBA00023163"/>
    </source>
</evidence>
<dbReference type="PANTHER" id="PTHR30055:SF240">
    <property type="entry name" value="HTH-TYPE TRANSCRIPTIONAL REGULATOR ACRR"/>
    <property type="match status" value="1"/>
</dbReference>
<protein>
    <submittedName>
        <fullName evidence="7">AcrEF/envCD operon transcriptional regulator</fullName>
    </submittedName>
</protein>
<dbReference type="InterPro" id="IPR023772">
    <property type="entry name" value="DNA-bd_HTH_TetR-type_CS"/>
</dbReference>
<dbReference type="SUPFAM" id="SSF48498">
    <property type="entry name" value="Tetracyclin repressor-like, C-terminal domain"/>
    <property type="match status" value="1"/>
</dbReference>
<organism evidence="7 8">
    <name type="scientific">Siccibacter turicensis</name>
    <dbReference type="NCBI Taxonomy" id="357233"/>
    <lineage>
        <taxon>Bacteria</taxon>
        <taxon>Pseudomonadati</taxon>
        <taxon>Pseudomonadota</taxon>
        <taxon>Gammaproteobacteria</taxon>
        <taxon>Enterobacterales</taxon>
        <taxon>Enterobacteriaceae</taxon>
        <taxon>Siccibacter</taxon>
    </lineage>
</organism>
<dbReference type="SUPFAM" id="SSF46689">
    <property type="entry name" value="Homeodomain-like"/>
    <property type="match status" value="1"/>
</dbReference>
<dbReference type="InterPro" id="IPR050109">
    <property type="entry name" value="HTH-type_TetR-like_transc_reg"/>
</dbReference>
<dbReference type="PROSITE" id="PS50977">
    <property type="entry name" value="HTH_TETR_2"/>
    <property type="match status" value="1"/>
</dbReference>
<comment type="caution">
    <text evidence="7">The sequence shown here is derived from an EMBL/GenBank/DDBJ whole genome shotgun (WGS) entry which is preliminary data.</text>
</comment>
<dbReference type="PROSITE" id="PS01081">
    <property type="entry name" value="HTH_TETR_1"/>
    <property type="match status" value="1"/>
</dbReference>
<dbReference type="PRINTS" id="PR00455">
    <property type="entry name" value="HTHTETR"/>
</dbReference>
<keyword evidence="3 5" id="KW-0238">DNA-binding</keyword>
<evidence type="ECO:0000313" key="8">
    <source>
        <dbReference type="Proteomes" id="UP000240212"/>
    </source>
</evidence>
<dbReference type="GO" id="GO:0003700">
    <property type="term" value="F:DNA-binding transcription factor activity"/>
    <property type="evidence" value="ECO:0007669"/>
    <property type="project" value="TreeGrafter"/>
</dbReference>
<evidence type="ECO:0000256" key="5">
    <source>
        <dbReference type="PROSITE-ProRule" id="PRU00335"/>
    </source>
</evidence>
<dbReference type="InterPro" id="IPR036271">
    <property type="entry name" value="Tet_transcr_reg_TetR-rel_C_sf"/>
</dbReference>
<dbReference type="Gene3D" id="1.10.357.10">
    <property type="entry name" value="Tetracycline Repressor, domain 2"/>
    <property type="match status" value="1"/>
</dbReference>
<dbReference type="InterPro" id="IPR001647">
    <property type="entry name" value="HTH_TetR"/>
</dbReference>
<evidence type="ECO:0000259" key="6">
    <source>
        <dbReference type="PROSITE" id="PS50977"/>
    </source>
</evidence>
<reference evidence="7 8" key="1">
    <citation type="submission" date="2018-03" db="EMBL/GenBank/DDBJ databases">
        <title>Draft genome sequence of the first documented clinical Siccibacter turicensis isolate in Austria.</title>
        <authorList>
            <person name="Lepuschitz S."/>
            <person name="Pekard-Amenitsch S."/>
            <person name="Haunold R."/>
            <person name="Schill S."/>
            <person name="Mach R."/>
            <person name="Allerberger F."/>
            <person name="Ruppitsch W."/>
            <person name="Forsythe S.J."/>
        </authorList>
    </citation>
    <scope>NUCLEOTIDE SEQUENCE [LARGE SCALE GENOMIC DNA]</scope>
    <source>
        <strain evidence="7 8">6100069499-17</strain>
    </source>
</reference>
<dbReference type="EMBL" id="PYEP01000008">
    <property type="protein sequence ID" value="PSN06402.1"/>
    <property type="molecule type" value="Genomic_DNA"/>
</dbReference>
<dbReference type="Pfam" id="PF00440">
    <property type="entry name" value="TetR_N"/>
    <property type="match status" value="1"/>
</dbReference>
<feature type="DNA-binding region" description="H-T-H motif" evidence="5">
    <location>
        <begin position="33"/>
        <end position="52"/>
    </location>
</feature>